<reference evidence="8" key="1">
    <citation type="submission" date="2016-10" db="EMBL/GenBank/DDBJ databases">
        <authorList>
            <person name="Varghese N."/>
            <person name="Submissions S."/>
        </authorList>
    </citation>
    <scope>NUCLEOTIDE SEQUENCE [LARGE SCALE GENOMIC DNA]</scope>
    <source>
        <strain evidence="8">DSM 17834</strain>
    </source>
</reference>
<dbReference type="AlphaFoldDB" id="A0A1I5NWR3"/>
<dbReference type="OrthoDB" id="9782855at2"/>
<evidence type="ECO:0000256" key="2">
    <source>
        <dbReference type="ARBA" id="ARBA00022603"/>
    </source>
</evidence>
<sequence length="390" mass="44883">MDRSKLPLHPDDIELSAGDGFRARDKVESLLERAGIVLNGNQPWDIQVLDPRAYSRILSQGSLGLGEAYMDGWWECEQLDEFIHRALRADLEAQIRVGWYDAWQLLRGLLANLQSKARAFMVGEQHYDLGNQLYQCMLDSRMTYTCGYWRNAADLEQAQASKLDLVCRKIGLQPGDRVLDIGCGWGSFAEFAARNYSAEVVGITISREQAELARVRCSGLPVEIRLQDYRDLHESFDHIVSLGMFEHVGWKNYRTYMQVVQRCLRDKGLFLLHSIGANQSGLHTDTWIDRHIFPNGGLPSIAQIGKAIEPDWVMEDWHNFGADYDLTLMAWYANFEQHWGELAAHYDQRFYRMWRYYLLTCAGAFRARDIQLWQIVLSKGGVADGYRSLR</sequence>
<dbReference type="SUPFAM" id="SSF53335">
    <property type="entry name" value="S-adenosyl-L-methionine-dependent methyltransferases"/>
    <property type="match status" value="1"/>
</dbReference>
<gene>
    <name evidence="7" type="ORF">SAMN05216190_10798</name>
</gene>
<dbReference type="STRING" id="289003.SAMN05216190_10798"/>
<dbReference type="InterPro" id="IPR003333">
    <property type="entry name" value="CMAS"/>
</dbReference>
<feature type="active site" evidence="6">
    <location>
        <position position="361"/>
    </location>
</feature>
<evidence type="ECO:0000256" key="6">
    <source>
        <dbReference type="PIRSR" id="PIRSR003085-1"/>
    </source>
</evidence>
<dbReference type="PANTHER" id="PTHR43667:SF1">
    <property type="entry name" value="CYCLOPROPANE-FATTY-ACYL-PHOSPHOLIPID SYNTHASE"/>
    <property type="match status" value="1"/>
</dbReference>
<dbReference type="NCBIfam" id="NF008686">
    <property type="entry name" value="PRK11705.1"/>
    <property type="match status" value="1"/>
</dbReference>
<dbReference type="CDD" id="cd02440">
    <property type="entry name" value="AdoMet_MTases"/>
    <property type="match status" value="1"/>
</dbReference>
<keyword evidence="2" id="KW-0489">Methyltransferase</keyword>
<accession>A0A1I5NWR3</accession>
<dbReference type="GO" id="GO:0032259">
    <property type="term" value="P:methylation"/>
    <property type="evidence" value="ECO:0007669"/>
    <property type="project" value="UniProtKB-KW"/>
</dbReference>
<dbReference type="Pfam" id="PF02353">
    <property type="entry name" value="CMAS"/>
    <property type="match status" value="1"/>
</dbReference>
<dbReference type="RefSeq" id="WP_090499301.1">
    <property type="nucleotide sequence ID" value="NZ_FOWX01000007.1"/>
</dbReference>
<keyword evidence="5" id="KW-0443">Lipid metabolism</keyword>
<name>A0A1I5NWR3_9PSED</name>
<evidence type="ECO:0000256" key="3">
    <source>
        <dbReference type="ARBA" id="ARBA00022679"/>
    </source>
</evidence>
<dbReference type="InterPro" id="IPR050723">
    <property type="entry name" value="CFA/CMAS"/>
</dbReference>
<evidence type="ECO:0000313" key="7">
    <source>
        <dbReference type="EMBL" id="SFP25691.1"/>
    </source>
</evidence>
<keyword evidence="8" id="KW-1185">Reference proteome</keyword>
<proteinExistence type="inferred from homology"/>
<dbReference type="Gene3D" id="3.40.50.150">
    <property type="entry name" value="Vaccinia Virus protein VP39"/>
    <property type="match status" value="1"/>
</dbReference>
<keyword evidence="4" id="KW-0949">S-adenosyl-L-methionine</keyword>
<dbReference type="PANTHER" id="PTHR43667">
    <property type="entry name" value="CYCLOPROPANE-FATTY-ACYL-PHOSPHOLIPID SYNTHASE"/>
    <property type="match status" value="1"/>
</dbReference>
<dbReference type="GO" id="GO:0008610">
    <property type="term" value="P:lipid biosynthetic process"/>
    <property type="evidence" value="ECO:0007669"/>
    <property type="project" value="InterPro"/>
</dbReference>
<organism evidence="7 8">
    <name type="scientific">Pseudomonas borbori</name>
    <dbReference type="NCBI Taxonomy" id="289003"/>
    <lineage>
        <taxon>Bacteria</taxon>
        <taxon>Pseudomonadati</taxon>
        <taxon>Pseudomonadota</taxon>
        <taxon>Gammaproteobacteria</taxon>
        <taxon>Pseudomonadales</taxon>
        <taxon>Pseudomonadaceae</taxon>
        <taxon>Pseudomonas</taxon>
    </lineage>
</organism>
<comment type="similarity">
    <text evidence="1">Belongs to the CFA/CMAS family.</text>
</comment>
<dbReference type="InterPro" id="IPR029063">
    <property type="entry name" value="SAM-dependent_MTases_sf"/>
</dbReference>
<keyword evidence="3" id="KW-0808">Transferase</keyword>
<protein>
    <submittedName>
        <fullName evidence="7">Cyclopropane-fatty-acyl-phospholipid synthase</fullName>
    </submittedName>
</protein>
<evidence type="ECO:0000256" key="1">
    <source>
        <dbReference type="ARBA" id="ARBA00010815"/>
    </source>
</evidence>
<evidence type="ECO:0000256" key="5">
    <source>
        <dbReference type="ARBA" id="ARBA00023098"/>
    </source>
</evidence>
<evidence type="ECO:0000313" key="8">
    <source>
        <dbReference type="Proteomes" id="UP000198784"/>
    </source>
</evidence>
<dbReference type="EMBL" id="FOWX01000007">
    <property type="protein sequence ID" value="SFP25691.1"/>
    <property type="molecule type" value="Genomic_DNA"/>
</dbReference>
<dbReference type="GO" id="GO:0008168">
    <property type="term" value="F:methyltransferase activity"/>
    <property type="evidence" value="ECO:0007669"/>
    <property type="project" value="UniProtKB-KW"/>
</dbReference>
<evidence type="ECO:0000256" key="4">
    <source>
        <dbReference type="ARBA" id="ARBA00022691"/>
    </source>
</evidence>
<dbReference type="Proteomes" id="UP000198784">
    <property type="component" value="Unassembled WGS sequence"/>
</dbReference>
<dbReference type="PIRSF" id="PIRSF003085">
    <property type="entry name" value="CMAS"/>
    <property type="match status" value="1"/>
</dbReference>